<evidence type="ECO:0000313" key="6">
    <source>
        <dbReference type="Proteomes" id="UP001652740"/>
    </source>
</evidence>
<evidence type="ECO:0000313" key="7">
    <source>
        <dbReference type="RefSeq" id="XP_031770672.2"/>
    </source>
</evidence>
<keyword evidence="6" id="KW-1185">Reference proteome</keyword>
<feature type="active site" description="Proton donor/acceptor" evidence="2">
    <location>
        <position position="241"/>
    </location>
</feature>
<gene>
    <name evidence="7" type="primary">LOC113522162</name>
</gene>
<dbReference type="PRINTS" id="PR01790">
    <property type="entry name" value="SMP30FAMILY"/>
</dbReference>
<sequence length="339" mass="38070">MLNFLFLLFTVSKISVAIAEDSKHYKISMVSSNDNPDKPAIFNHAESPVWDPRSQSLYFVDVHLQNVHRLDYTSGKIYTKHIGYGQVNVVSLVSGSRRLLVAVRSALYLLDWDVEGDNALRLITTLDEGLPDNVINEGKPDAEGRFWVGTKGYQIFEDVLNDKATLYSIDQNNFRNPVIHLRPISISNGLVWALNNSVMYYIDSPTMKIEAFDFDIQKGEISGRRTIIDISNYGYEDAIPDGMTIDDGGHLWVAIMFGGTVLHIDPDAKLIIHSYKLPTSRVTSVAWGGPNLDELFITTAQDKVKINAEPLEGAIFTIRDTGRRGVSPNYFQFDKANTY</sequence>
<dbReference type="SUPFAM" id="SSF63829">
    <property type="entry name" value="Calcium-dependent phosphotriesterase"/>
    <property type="match status" value="1"/>
</dbReference>
<comment type="similarity">
    <text evidence="1">Belongs to the SMP-30/CGR1 family.</text>
</comment>
<proteinExistence type="inferred from homology"/>
<dbReference type="GO" id="GO:0005509">
    <property type="term" value="F:calcium ion binding"/>
    <property type="evidence" value="ECO:0007669"/>
    <property type="project" value="TreeGrafter"/>
</dbReference>
<comment type="cofactor">
    <cofactor evidence="3">
        <name>Zn(2+)</name>
        <dbReference type="ChEBI" id="CHEBI:29105"/>
    </cofactor>
    <text evidence="3">Binds 1 divalent metal cation per subunit.</text>
</comment>
<keyword evidence="3" id="KW-0479">Metal-binding</keyword>
<dbReference type="InterPro" id="IPR013658">
    <property type="entry name" value="SGL"/>
</dbReference>
<feature type="binding site" evidence="3">
    <location>
        <position position="136"/>
    </location>
    <ligand>
        <name>substrate</name>
    </ligand>
</feature>
<dbReference type="PANTHER" id="PTHR10907">
    <property type="entry name" value="REGUCALCIN"/>
    <property type="match status" value="1"/>
</dbReference>
<reference evidence="7" key="1">
    <citation type="submission" date="2025-08" db="UniProtKB">
        <authorList>
            <consortium name="RefSeq"/>
        </authorList>
    </citation>
    <scope>IDENTIFICATION</scope>
    <source>
        <tissue evidence="7">Whole larvae</tissue>
    </source>
</reference>
<feature type="binding site" evidence="3">
    <location>
        <position position="188"/>
    </location>
    <ligand>
        <name>a divalent metal cation</name>
        <dbReference type="ChEBI" id="CHEBI:60240"/>
    </ligand>
</feature>
<evidence type="ECO:0000256" key="1">
    <source>
        <dbReference type="ARBA" id="ARBA00008853"/>
    </source>
</evidence>
<keyword evidence="4" id="KW-0732">Signal</keyword>
<organism evidence="6 7">
    <name type="scientific">Galleria mellonella</name>
    <name type="common">Greater wax moth</name>
    <dbReference type="NCBI Taxonomy" id="7137"/>
    <lineage>
        <taxon>Eukaryota</taxon>
        <taxon>Metazoa</taxon>
        <taxon>Ecdysozoa</taxon>
        <taxon>Arthropoda</taxon>
        <taxon>Hexapoda</taxon>
        <taxon>Insecta</taxon>
        <taxon>Pterygota</taxon>
        <taxon>Neoptera</taxon>
        <taxon>Endopterygota</taxon>
        <taxon>Lepidoptera</taxon>
        <taxon>Glossata</taxon>
        <taxon>Ditrysia</taxon>
        <taxon>Pyraloidea</taxon>
        <taxon>Pyralidae</taxon>
        <taxon>Galleriinae</taxon>
        <taxon>Galleria</taxon>
    </lineage>
</organism>
<feature type="binding site" evidence="3">
    <location>
        <position position="46"/>
    </location>
    <ligand>
        <name>a divalent metal cation</name>
        <dbReference type="ChEBI" id="CHEBI:60240"/>
    </ligand>
</feature>
<dbReference type="InterPro" id="IPR011042">
    <property type="entry name" value="6-blade_b-propeller_TolB-like"/>
</dbReference>
<dbReference type="GO" id="GO:0019853">
    <property type="term" value="P:L-ascorbic acid biosynthetic process"/>
    <property type="evidence" value="ECO:0007669"/>
    <property type="project" value="TreeGrafter"/>
</dbReference>
<dbReference type="PANTHER" id="PTHR10907:SF47">
    <property type="entry name" value="REGUCALCIN"/>
    <property type="match status" value="1"/>
</dbReference>
<dbReference type="Pfam" id="PF08450">
    <property type="entry name" value="SGL"/>
    <property type="match status" value="1"/>
</dbReference>
<protein>
    <submittedName>
        <fullName evidence="7">Regucalcin-like isoform X1</fullName>
    </submittedName>
</protein>
<dbReference type="KEGG" id="gmw:113522162"/>
<dbReference type="GO" id="GO:0004341">
    <property type="term" value="F:gluconolactonase activity"/>
    <property type="evidence" value="ECO:0007669"/>
    <property type="project" value="TreeGrafter"/>
</dbReference>
<feature type="chain" id="PRO_5047157567" evidence="4">
    <location>
        <begin position="20"/>
        <end position="339"/>
    </location>
</feature>
<feature type="domain" description="SMP-30/Gluconolactonase/LRE-like region" evidence="5">
    <location>
        <begin position="45"/>
        <end position="301"/>
    </location>
</feature>
<feature type="signal peptide" evidence="4">
    <location>
        <begin position="1"/>
        <end position="19"/>
    </location>
</feature>
<evidence type="ECO:0000256" key="4">
    <source>
        <dbReference type="SAM" id="SignalP"/>
    </source>
</evidence>
<evidence type="ECO:0000259" key="5">
    <source>
        <dbReference type="Pfam" id="PF08450"/>
    </source>
</evidence>
<dbReference type="Gene3D" id="2.120.10.30">
    <property type="entry name" value="TolB, C-terminal domain"/>
    <property type="match status" value="1"/>
</dbReference>
<dbReference type="GeneID" id="113522162"/>
<evidence type="ECO:0000256" key="2">
    <source>
        <dbReference type="PIRSR" id="PIRSR605511-1"/>
    </source>
</evidence>
<dbReference type="Proteomes" id="UP001652740">
    <property type="component" value="Unplaced"/>
</dbReference>
<dbReference type="InParanoid" id="A0A6J3CD54"/>
<accession>A0A6J3CD54</accession>
<evidence type="ECO:0000256" key="3">
    <source>
        <dbReference type="PIRSR" id="PIRSR605511-2"/>
    </source>
</evidence>
<dbReference type="InterPro" id="IPR005511">
    <property type="entry name" value="SMP-30"/>
</dbReference>
<feature type="binding site" evidence="3">
    <location>
        <position position="241"/>
    </location>
    <ligand>
        <name>a divalent metal cation</name>
        <dbReference type="ChEBI" id="CHEBI:60240"/>
    </ligand>
</feature>
<dbReference type="AlphaFoldDB" id="A0A6J3CD54"/>
<keyword evidence="3" id="KW-0862">Zinc</keyword>
<name>A0A6J3CD54_GALME</name>
<dbReference type="RefSeq" id="XP_031770672.2">
    <property type="nucleotide sequence ID" value="XM_031914812.2"/>
</dbReference>